<dbReference type="AlphaFoldDB" id="A0A558J124"/>
<reference evidence="1 2" key="1">
    <citation type="submission" date="2019-07" db="EMBL/GenBank/DDBJ databases">
        <title>Diversity of Bacteria from Kongsfjorden, Arctic.</title>
        <authorList>
            <person name="Yu Y."/>
        </authorList>
    </citation>
    <scope>NUCLEOTIDE SEQUENCE [LARGE SCALE GENOMIC DNA]</scope>
    <source>
        <strain evidence="1 2">SM1922</strain>
    </source>
</reference>
<evidence type="ECO:0000313" key="2">
    <source>
        <dbReference type="Proteomes" id="UP000317288"/>
    </source>
</evidence>
<dbReference type="Proteomes" id="UP000317288">
    <property type="component" value="Unassembled WGS sequence"/>
</dbReference>
<protein>
    <submittedName>
        <fullName evidence="1">Uncharacterized protein</fullName>
    </submittedName>
</protein>
<sequence length="84" mass="9791">MKNHDEVLIVRGDAELRCYWRAMEGQPFADVDPADFGIERRKAKVTFLSRDWPYAASVRLSIDGKRRTYPVRHGLYGLVVRPDR</sequence>
<proteinExistence type="predicted"/>
<dbReference type="RefSeq" id="WP_144815801.1">
    <property type="nucleotide sequence ID" value="NZ_VNFE01000010.1"/>
</dbReference>
<dbReference type="EMBL" id="VNFE01000010">
    <property type="protein sequence ID" value="TVU87355.1"/>
    <property type="molecule type" value="Genomic_DNA"/>
</dbReference>
<gene>
    <name evidence="1" type="ORF">FQP89_22520</name>
</gene>
<comment type="caution">
    <text evidence="1">The sequence shown here is derived from an EMBL/GenBank/DDBJ whole genome shotgun (WGS) entry which is preliminary data.</text>
</comment>
<name>A0A558J124_9GAMM</name>
<organism evidence="1 2">
    <name type="scientific">Vreelandella titanicae</name>
    <dbReference type="NCBI Taxonomy" id="664683"/>
    <lineage>
        <taxon>Bacteria</taxon>
        <taxon>Pseudomonadati</taxon>
        <taxon>Pseudomonadota</taxon>
        <taxon>Gammaproteobacteria</taxon>
        <taxon>Oceanospirillales</taxon>
        <taxon>Halomonadaceae</taxon>
        <taxon>Vreelandella</taxon>
    </lineage>
</organism>
<accession>A0A558J124</accession>
<evidence type="ECO:0000313" key="1">
    <source>
        <dbReference type="EMBL" id="TVU87355.1"/>
    </source>
</evidence>